<gene>
    <name evidence="2" type="ORF">MAF45_00635</name>
</gene>
<name>A0ABS9MMX2_9BURK</name>
<keyword evidence="3" id="KW-1185">Reference proteome</keyword>
<dbReference type="InterPro" id="IPR036388">
    <property type="entry name" value="WH-like_DNA-bd_sf"/>
</dbReference>
<dbReference type="RefSeq" id="WP_237977620.1">
    <property type="nucleotide sequence ID" value="NZ_JAKNCT010000001.1"/>
</dbReference>
<organism evidence="2 3">
    <name type="scientific">Mesosutterella porci</name>
    <dbReference type="NCBI Taxonomy" id="2915351"/>
    <lineage>
        <taxon>Bacteria</taxon>
        <taxon>Pseudomonadati</taxon>
        <taxon>Pseudomonadota</taxon>
        <taxon>Betaproteobacteria</taxon>
        <taxon>Burkholderiales</taxon>
        <taxon>Sutterellaceae</taxon>
        <taxon>Mesosutterella</taxon>
    </lineage>
</organism>
<dbReference type="SUPFAM" id="SSF46785">
    <property type="entry name" value="Winged helix' DNA-binding domain"/>
    <property type="match status" value="1"/>
</dbReference>
<dbReference type="Pfam" id="PF01047">
    <property type="entry name" value="MarR"/>
    <property type="match status" value="1"/>
</dbReference>
<evidence type="ECO:0000313" key="2">
    <source>
        <dbReference type="EMBL" id="MCG5029964.1"/>
    </source>
</evidence>
<dbReference type="EMBL" id="JAKNCT010000001">
    <property type="protein sequence ID" value="MCG5029964.1"/>
    <property type="molecule type" value="Genomic_DNA"/>
</dbReference>
<dbReference type="InterPro" id="IPR039422">
    <property type="entry name" value="MarR/SlyA-like"/>
</dbReference>
<dbReference type="Gene3D" id="1.10.10.10">
    <property type="entry name" value="Winged helix-like DNA-binding domain superfamily/Winged helix DNA-binding domain"/>
    <property type="match status" value="1"/>
</dbReference>
<dbReference type="SMART" id="SM00347">
    <property type="entry name" value="HTH_MARR"/>
    <property type="match status" value="1"/>
</dbReference>
<accession>A0ABS9MMX2</accession>
<protein>
    <submittedName>
        <fullName evidence="2">MarR family transcriptional regulator</fullName>
    </submittedName>
</protein>
<reference evidence="2 3" key="1">
    <citation type="submission" date="2022-02" db="EMBL/GenBank/DDBJ databases">
        <title>Mesosutterella porci, a novel member of the family Sutterellaceae from pig feces.</title>
        <authorList>
            <person name="Wylensek D."/>
            <person name="Clavel T."/>
        </authorList>
    </citation>
    <scope>NUCLEOTIDE SEQUENCE [LARGE SCALE GENOMIC DNA]</scope>
    <source>
        <strain evidence="3">oilRF-744-wt-GAM-9</strain>
    </source>
</reference>
<dbReference type="PROSITE" id="PS50995">
    <property type="entry name" value="HTH_MARR_2"/>
    <property type="match status" value="1"/>
</dbReference>
<dbReference type="Proteomes" id="UP001297600">
    <property type="component" value="Unassembled WGS sequence"/>
</dbReference>
<evidence type="ECO:0000259" key="1">
    <source>
        <dbReference type="PROSITE" id="PS50995"/>
    </source>
</evidence>
<evidence type="ECO:0000313" key="3">
    <source>
        <dbReference type="Proteomes" id="UP001297600"/>
    </source>
</evidence>
<dbReference type="InterPro" id="IPR036390">
    <property type="entry name" value="WH_DNA-bd_sf"/>
</dbReference>
<dbReference type="InterPro" id="IPR000835">
    <property type="entry name" value="HTH_MarR-typ"/>
</dbReference>
<comment type="caution">
    <text evidence="2">The sequence shown here is derived from an EMBL/GenBank/DDBJ whole genome shotgun (WGS) entry which is preliminary data.</text>
</comment>
<dbReference type="PRINTS" id="PR00598">
    <property type="entry name" value="HTHMARR"/>
</dbReference>
<dbReference type="PANTHER" id="PTHR33164:SF99">
    <property type="entry name" value="MARR FAMILY REGULATORY PROTEIN"/>
    <property type="match status" value="1"/>
</dbReference>
<dbReference type="PANTHER" id="PTHR33164">
    <property type="entry name" value="TRANSCRIPTIONAL REGULATOR, MARR FAMILY"/>
    <property type="match status" value="1"/>
</dbReference>
<feature type="domain" description="HTH marR-type" evidence="1">
    <location>
        <begin position="4"/>
        <end position="136"/>
    </location>
</feature>
<proteinExistence type="predicted"/>
<sequence length="138" mass="15821">MELDSTLGFILGRVSRKVHYRLDDIFKSRHMTIEQWVGLRIIHEDGPLCQKKLADRMEKNQNTTKALVDRLEDKGLIRRTVDPGDRRNLTLTLTDQGLDLLCSLSPLEAEVNALIEGSLTQKQTETLKNLLLKLEKKL</sequence>